<evidence type="ECO:0000313" key="2">
    <source>
        <dbReference type="EMBL" id="MCA9758373.1"/>
    </source>
</evidence>
<dbReference type="NCBIfam" id="TIGR04183">
    <property type="entry name" value="Por_Secre_tail"/>
    <property type="match status" value="1"/>
</dbReference>
<organism evidence="2 3">
    <name type="scientific">Eiseniibacteriota bacterium</name>
    <dbReference type="NCBI Taxonomy" id="2212470"/>
    <lineage>
        <taxon>Bacteria</taxon>
        <taxon>Candidatus Eiseniibacteriota</taxon>
    </lineage>
</organism>
<dbReference type="AlphaFoldDB" id="A0A956NII0"/>
<dbReference type="InterPro" id="IPR026444">
    <property type="entry name" value="Secre_tail"/>
</dbReference>
<comment type="caution">
    <text evidence="2">The sequence shown here is derived from an EMBL/GenBank/DDBJ whole genome shotgun (WGS) entry which is preliminary data.</text>
</comment>
<feature type="non-terminal residue" evidence="2">
    <location>
        <position position="1"/>
    </location>
</feature>
<dbReference type="Proteomes" id="UP000739538">
    <property type="component" value="Unassembled WGS sequence"/>
</dbReference>
<sequence length="322" mass="34787">WVTPAPVMGSYDPSSLDPATNTLTVPVPVVGGGVIGDKDVLEVTWYSEKTIEAYNDGPGYQYYCGVDTLNVGGQIYYVYDSDCTYDADSQEMHIYEQGILDWAGNTGSRYVEQRFIVDMSAPSCEIYSPSTTVTPDGNLDIHVVIADDGAGIDDSDIMVTVTNPEGEEVEIMELTIENGTIHGHVHGPLDRGEYTVTVSATDRLGNECVTTRTAKAENAVLAMTQTSAYPNPFNPADGMDATITFDLSKAADVTVRIYDFGGNYVTTIASNDHVESGVATYGWGGEAEDGTDLANGTYFARVIATDGTRTEEKNLKVVLWRE</sequence>
<reference evidence="2" key="1">
    <citation type="submission" date="2020-04" db="EMBL/GenBank/DDBJ databases">
        <authorList>
            <person name="Zhang T."/>
        </authorList>
    </citation>
    <scope>NUCLEOTIDE SEQUENCE</scope>
    <source>
        <strain evidence="2">HKST-UBA02</strain>
    </source>
</reference>
<protein>
    <submittedName>
        <fullName evidence="2">T9SS type A sorting domain-containing protein</fullName>
    </submittedName>
</protein>
<proteinExistence type="predicted"/>
<reference evidence="2" key="2">
    <citation type="journal article" date="2021" name="Microbiome">
        <title>Successional dynamics and alternative stable states in a saline activated sludge microbial community over 9 years.</title>
        <authorList>
            <person name="Wang Y."/>
            <person name="Ye J."/>
            <person name="Ju F."/>
            <person name="Liu L."/>
            <person name="Boyd J.A."/>
            <person name="Deng Y."/>
            <person name="Parks D.H."/>
            <person name="Jiang X."/>
            <person name="Yin X."/>
            <person name="Woodcroft B.J."/>
            <person name="Tyson G.W."/>
            <person name="Hugenholtz P."/>
            <person name="Polz M.F."/>
            <person name="Zhang T."/>
        </authorList>
    </citation>
    <scope>NUCLEOTIDE SEQUENCE</scope>
    <source>
        <strain evidence="2">HKST-UBA02</strain>
    </source>
</reference>
<dbReference type="EMBL" id="JAGQHS010000165">
    <property type="protein sequence ID" value="MCA9758373.1"/>
    <property type="molecule type" value="Genomic_DNA"/>
</dbReference>
<accession>A0A956NII0</accession>
<evidence type="ECO:0000313" key="3">
    <source>
        <dbReference type="Proteomes" id="UP000739538"/>
    </source>
</evidence>
<feature type="domain" description="FlgD/Vpr Ig-like" evidence="1">
    <location>
        <begin position="239"/>
        <end position="307"/>
    </location>
</feature>
<dbReference type="InterPro" id="IPR025965">
    <property type="entry name" value="FlgD/Vpr_Ig-like"/>
</dbReference>
<dbReference type="Gene3D" id="2.60.40.4070">
    <property type="match status" value="1"/>
</dbReference>
<dbReference type="Pfam" id="PF13860">
    <property type="entry name" value="FlgD_ig"/>
    <property type="match status" value="1"/>
</dbReference>
<evidence type="ECO:0000259" key="1">
    <source>
        <dbReference type="Pfam" id="PF13860"/>
    </source>
</evidence>
<gene>
    <name evidence="2" type="ORF">KDA27_21435</name>
</gene>
<name>A0A956NII0_UNCEI</name>